<dbReference type="GO" id="GO:0005634">
    <property type="term" value="C:nucleus"/>
    <property type="evidence" value="ECO:0007669"/>
    <property type="project" value="TreeGrafter"/>
</dbReference>
<dbReference type="SUPFAM" id="SSF47954">
    <property type="entry name" value="Cyclin-like"/>
    <property type="match status" value="1"/>
</dbReference>
<gene>
    <name evidence="2" type="ORF">BCR42DRAFT_371988</name>
</gene>
<name>A0A1X2IL50_9FUNG</name>
<organism evidence="2 3">
    <name type="scientific">Absidia repens</name>
    <dbReference type="NCBI Taxonomy" id="90262"/>
    <lineage>
        <taxon>Eukaryota</taxon>
        <taxon>Fungi</taxon>
        <taxon>Fungi incertae sedis</taxon>
        <taxon>Mucoromycota</taxon>
        <taxon>Mucoromycotina</taxon>
        <taxon>Mucoromycetes</taxon>
        <taxon>Mucorales</taxon>
        <taxon>Cunninghamellaceae</taxon>
        <taxon>Absidia</taxon>
    </lineage>
</organism>
<evidence type="ECO:0000313" key="2">
    <source>
        <dbReference type="EMBL" id="ORZ18532.1"/>
    </source>
</evidence>
<dbReference type="OrthoDB" id="244495at2759"/>
<dbReference type="InterPro" id="IPR013922">
    <property type="entry name" value="Cyclin_PHO80-like"/>
</dbReference>
<sequence>MVGPQGLFQCLLLSCKDSWQLAELSTCLVSRIWKGTSKRGNVTSTNVFKQFCQKIFQDTQISSGCILLALFYFQELRSIYPTLRGTLGSEFRIFTTALILANKYLDDNTFTNRTWSEVSGIPIHELNIMEMEYLTALDYKLHVHCIQFRSWVSICQQYVETPSHRSLKRSSSTSHYPSPSQLDHHPNKYKSPTCRSRSKHYYDPIYSLSHTSMMYNGAINKKKGKESSHHHNHLIHIYLPRL</sequence>
<dbReference type="InterPro" id="IPR036915">
    <property type="entry name" value="Cyclin-like_sf"/>
</dbReference>
<dbReference type="Pfam" id="PF08613">
    <property type="entry name" value="Cyclin"/>
    <property type="match status" value="1"/>
</dbReference>
<dbReference type="CDD" id="cd20557">
    <property type="entry name" value="CYCLIN_ScPCL1-like"/>
    <property type="match status" value="1"/>
</dbReference>
<dbReference type="AlphaFoldDB" id="A0A1X2IL50"/>
<keyword evidence="3" id="KW-1185">Reference proteome</keyword>
<dbReference type="PANTHER" id="PTHR15615">
    <property type="match status" value="1"/>
</dbReference>
<dbReference type="GO" id="GO:0000307">
    <property type="term" value="C:cyclin-dependent protein kinase holoenzyme complex"/>
    <property type="evidence" value="ECO:0007669"/>
    <property type="project" value="TreeGrafter"/>
</dbReference>
<dbReference type="PANTHER" id="PTHR15615:SF27">
    <property type="entry name" value="PHO85 CYCLIN CLG1"/>
    <property type="match status" value="1"/>
</dbReference>
<dbReference type="GO" id="GO:0016538">
    <property type="term" value="F:cyclin-dependent protein serine/threonine kinase regulator activity"/>
    <property type="evidence" value="ECO:0007669"/>
    <property type="project" value="TreeGrafter"/>
</dbReference>
<feature type="compositionally biased region" description="Low complexity" evidence="1">
    <location>
        <begin position="169"/>
        <end position="180"/>
    </location>
</feature>
<dbReference type="GO" id="GO:0019901">
    <property type="term" value="F:protein kinase binding"/>
    <property type="evidence" value="ECO:0007669"/>
    <property type="project" value="InterPro"/>
</dbReference>
<dbReference type="STRING" id="90262.A0A1X2IL50"/>
<evidence type="ECO:0000256" key="1">
    <source>
        <dbReference type="SAM" id="MobiDB-lite"/>
    </source>
</evidence>
<reference evidence="2 3" key="1">
    <citation type="submission" date="2016-07" db="EMBL/GenBank/DDBJ databases">
        <title>Pervasive Adenine N6-methylation of Active Genes in Fungi.</title>
        <authorList>
            <consortium name="DOE Joint Genome Institute"/>
            <person name="Mondo S.J."/>
            <person name="Dannebaum R.O."/>
            <person name="Kuo R.C."/>
            <person name="Labutti K."/>
            <person name="Haridas S."/>
            <person name="Kuo A."/>
            <person name="Salamov A."/>
            <person name="Ahrendt S.R."/>
            <person name="Lipzen A."/>
            <person name="Sullivan W."/>
            <person name="Andreopoulos W.B."/>
            <person name="Clum A."/>
            <person name="Lindquist E."/>
            <person name="Daum C."/>
            <person name="Ramamoorthy G.K."/>
            <person name="Gryganskyi A."/>
            <person name="Culley D."/>
            <person name="Magnuson J.K."/>
            <person name="James T.Y."/>
            <person name="O'Malley M.A."/>
            <person name="Stajich J.E."/>
            <person name="Spatafora J.W."/>
            <person name="Visel A."/>
            <person name="Grigoriev I.V."/>
        </authorList>
    </citation>
    <scope>NUCLEOTIDE SEQUENCE [LARGE SCALE GENOMIC DNA]</scope>
    <source>
        <strain evidence="2 3">NRRL 1336</strain>
    </source>
</reference>
<dbReference type="Proteomes" id="UP000193560">
    <property type="component" value="Unassembled WGS sequence"/>
</dbReference>
<comment type="caution">
    <text evidence="2">The sequence shown here is derived from an EMBL/GenBank/DDBJ whole genome shotgun (WGS) entry which is preliminary data.</text>
</comment>
<feature type="region of interest" description="Disordered" evidence="1">
    <location>
        <begin position="166"/>
        <end position="196"/>
    </location>
</feature>
<protein>
    <submittedName>
        <fullName evidence="2">Cyclin-domain-containing protein</fullName>
    </submittedName>
</protein>
<dbReference type="Gene3D" id="1.10.472.10">
    <property type="entry name" value="Cyclin-like"/>
    <property type="match status" value="1"/>
</dbReference>
<dbReference type="EMBL" id="MCGE01000008">
    <property type="protein sequence ID" value="ORZ18532.1"/>
    <property type="molecule type" value="Genomic_DNA"/>
</dbReference>
<proteinExistence type="predicted"/>
<accession>A0A1X2IL50</accession>
<evidence type="ECO:0000313" key="3">
    <source>
        <dbReference type="Proteomes" id="UP000193560"/>
    </source>
</evidence>